<dbReference type="AlphaFoldDB" id="A0A3P7L026"/>
<keyword evidence="2" id="KW-1185">Reference proteome</keyword>
<gene>
    <name evidence="1" type="ORF">SVUK_LOCUS7706</name>
</gene>
<evidence type="ECO:0000313" key="2">
    <source>
        <dbReference type="Proteomes" id="UP000270094"/>
    </source>
</evidence>
<protein>
    <submittedName>
        <fullName evidence="1">Uncharacterized protein</fullName>
    </submittedName>
</protein>
<dbReference type="EMBL" id="UYYB01026815">
    <property type="protein sequence ID" value="VDM72708.1"/>
    <property type="molecule type" value="Genomic_DNA"/>
</dbReference>
<organism evidence="1 2">
    <name type="scientific">Strongylus vulgaris</name>
    <name type="common">Blood worm</name>
    <dbReference type="NCBI Taxonomy" id="40348"/>
    <lineage>
        <taxon>Eukaryota</taxon>
        <taxon>Metazoa</taxon>
        <taxon>Ecdysozoa</taxon>
        <taxon>Nematoda</taxon>
        <taxon>Chromadorea</taxon>
        <taxon>Rhabditida</taxon>
        <taxon>Rhabditina</taxon>
        <taxon>Rhabditomorpha</taxon>
        <taxon>Strongyloidea</taxon>
        <taxon>Strongylidae</taxon>
        <taxon>Strongylus</taxon>
    </lineage>
</organism>
<proteinExistence type="predicted"/>
<reference evidence="1 2" key="1">
    <citation type="submission" date="2018-11" db="EMBL/GenBank/DDBJ databases">
        <authorList>
            <consortium name="Pathogen Informatics"/>
        </authorList>
    </citation>
    <scope>NUCLEOTIDE SEQUENCE [LARGE SCALE GENOMIC DNA]</scope>
</reference>
<accession>A0A3P7L026</accession>
<name>A0A3P7L026_STRVU</name>
<sequence length="32" mass="3367">MVSPADVRTLTMASMATVPVASPTEKTHHGQD</sequence>
<feature type="non-terminal residue" evidence="1">
    <location>
        <position position="32"/>
    </location>
</feature>
<dbReference type="Proteomes" id="UP000270094">
    <property type="component" value="Unassembled WGS sequence"/>
</dbReference>
<evidence type="ECO:0000313" key="1">
    <source>
        <dbReference type="EMBL" id="VDM72708.1"/>
    </source>
</evidence>